<protein>
    <submittedName>
        <fullName evidence="1">Phosphate transporter</fullName>
    </submittedName>
</protein>
<dbReference type="EMBL" id="CM051406">
    <property type="protein sequence ID" value="KAJ4703700.1"/>
    <property type="molecule type" value="Genomic_DNA"/>
</dbReference>
<gene>
    <name evidence="1" type="ORF">OWV82_023565</name>
</gene>
<proteinExistence type="predicted"/>
<dbReference type="Proteomes" id="UP001164539">
    <property type="component" value="Chromosome 13"/>
</dbReference>
<keyword evidence="2" id="KW-1185">Reference proteome</keyword>
<comment type="caution">
    <text evidence="1">The sequence shown here is derived from an EMBL/GenBank/DDBJ whole genome shotgun (WGS) entry which is preliminary data.</text>
</comment>
<sequence>MPAENEKIPVEFAVNVVGKWKETYRWVPILGAFAAIAMAFSTGANNIPAPFSTPLGSGSLTLVKASIMAGLIYVPGAALSINTTVDALFSDFIKENQPSEGFLMWSMVVVLISATIWMAIATCWELPVSSQQATQGALLGTMLVTEGSNYIPMWNKNDNHNFNGGGLLWIFLEWTVAPLFACICAFFFFFLLKAYILRHENARTRILIFLPFNYGISAGLLCLFLIYQVTEHLERFPGWAAIAAVALATISGALVSLIVVVPLATKNLDTTAKHKTEKKNTSTSVKEQCIENQDQNCGDTNGNGGDYEEENVLREFVQTRVLHTVYEEEEQISWGSPDTIKESEHIQSVSLHLNSSTEPSTPFKQLLESTPNHLVQTKDFQRNEKTSPLQSASNFIRNFTKSTLSPVTEYDRKTLIRHALAEKYDETEDFFSFPQILASCIFALIQSTSEIAAVVSPYGAIVDIFNHRTKYSGNGEEVEYIRVSWGFKALGGLAAAMGFFLCGWKLTQCLGGKLKYMSNSRGLASQLSTVTAVIIVSKTNLPVSSVHAFVGSLVGVGLADDLQNVNWKLLLRFLCGWVMTIVFCCGVAYVIFSASIHSPAYAVP</sequence>
<organism evidence="1 2">
    <name type="scientific">Melia azedarach</name>
    <name type="common">Chinaberry tree</name>
    <dbReference type="NCBI Taxonomy" id="155640"/>
    <lineage>
        <taxon>Eukaryota</taxon>
        <taxon>Viridiplantae</taxon>
        <taxon>Streptophyta</taxon>
        <taxon>Embryophyta</taxon>
        <taxon>Tracheophyta</taxon>
        <taxon>Spermatophyta</taxon>
        <taxon>Magnoliopsida</taxon>
        <taxon>eudicotyledons</taxon>
        <taxon>Gunneridae</taxon>
        <taxon>Pentapetalae</taxon>
        <taxon>rosids</taxon>
        <taxon>malvids</taxon>
        <taxon>Sapindales</taxon>
        <taxon>Meliaceae</taxon>
        <taxon>Melia</taxon>
    </lineage>
</organism>
<reference evidence="1 2" key="1">
    <citation type="journal article" date="2023" name="Science">
        <title>Complex scaffold remodeling in plant triterpene biosynthesis.</title>
        <authorList>
            <person name="De La Pena R."/>
            <person name="Hodgson H."/>
            <person name="Liu J.C."/>
            <person name="Stephenson M.J."/>
            <person name="Martin A.C."/>
            <person name="Owen C."/>
            <person name="Harkess A."/>
            <person name="Leebens-Mack J."/>
            <person name="Jimenez L.E."/>
            <person name="Osbourn A."/>
            <person name="Sattely E.S."/>
        </authorList>
    </citation>
    <scope>NUCLEOTIDE SEQUENCE [LARGE SCALE GENOMIC DNA]</scope>
    <source>
        <strain evidence="2">cv. JPN11</strain>
        <tissue evidence="1">Leaf</tissue>
    </source>
</reference>
<accession>A0ACC1WWZ2</accession>
<evidence type="ECO:0000313" key="2">
    <source>
        <dbReference type="Proteomes" id="UP001164539"/>
    </source>
</evidence>
<name>A0ACC1WWZ2_MELAZ</name>
<evidence type="ECO:0000313" key="1">
    <source>
        <dbReference type="EMBL" id="KAJ4703700.1"/>
    </source>
</evidence>